<dbReference type="InterPro" id="IPR003609">
    <property type="entry name" value="Pan_app"/>
</dbReference>
<gene>
    <name evidence="3" type="ORF">EDS130_LOCUS20163</name>
</gene>
<dbReference type="Pfam" id="PF14295">
    <property type="entry name" value="PAN_4"/>
    <property type="match status" value="1"/>
</dbReference>
<dbReference type="PROSITE" id="PS50948">
    <property type="entry name" value="PAN"/>
    <property type="match status" value="1"/>
</dbReference>
<evidence type="ECO:0000259" key="2">
    <source>
        <dbReference type="PROSITE" id="PS50948"/>
    </source>
</evidence>
<evidence type="ECO:0000313" key="4">
    <source>
        <dbReference type="Proteomes" id="UP000663852"/>
    </source>
</evidence>
<proteinExistence type="predicted"/>
<dbReference type="PANTHER" id="PTHR10334">
    <property type="entry name" value="CYSTEINE-RICH SECRETORY PROTEIN-RELATED"/>
    <property type="match status" value="1"/>
</dbReference>
<evidence type="ECO:0000313" key="3">
    <source>
        <dbReference type="EMBL" id="CAF1104479.1"/>
    </source>
</evidence>
<feature type="domain" description="Apple" evidence="2">
    <location>
        <begin position="142"/>
        <end position="209"/>
    </location>
</feature>
<dbReference type="InterPro" id="IPR001283">
    <property type="entry name" value="CRISP-related"/>
</dbReference>
<dbReference type="OrthoDB" id="337038at2759"/>
<dbReference type="SMART" id="SM00198">
    <property type="entry name" value="SCP"/>
    <property type="match status" value="1"/>
</dbReference>
<feature type="signal peptide" evidence="1">
    <location>
        <begin position="1"/>
        <end position="21"/>
    </location>
</feature>
<dbReference type="Gene3D" id="3.40.33.10">
    <property type="entry name" value="CAP"/>
    <property type="match status" value="1"/>
</dbReference>
<accession>A0A814PD05</accession>
<reference evidence="3" key="1">
    <citation type="submission" date="2021-02" db="EMBL/GenBank/DDBJ databases">
        <authorList>
            <person name="Nowell W R."/>
        </authorList>
    </citation>
    <scope>NUCLEOTIDE SEQUENCE</scope>
</reference>
<comment type="caution">
    <text evidence="3">The sequence shown here is derived from an EMBL/GenBank/DDBJ whole genome shotgun (WGS) entry which is preliminary data.</text>
</comment>
<dbReference type="Proteomes" id="UP000663852">
    <property type="component" value="Unassembled WGS sequence"/>
</dbReference>
<dbReference type="AlphaFoldDB" id="A0A814PD05"/>
<dbReference type="Pfam" id="PF00024">
    <property type="entry name" value="PAN_1"/>
    <property type="match status" value="1"/>
</dbReference>
<dbReference type="InterPro" id="IPR035940">
    <property type="entry name" value="CAP_sf"/>
</dbReference>
<dbReference type="Pfam" id="PF00188">
    <property type="entry name" value="CAP"/>
    <property type="match status" value="1"/>
</dbReference>
<feature type="chain" id="PRO_5032971181" description="Apple domain-containing protein" evidence="1">
    <location>
        <begin position="22"/>
        <end position="368"/>
    </location>
</feature>
<organism evidence="3 4">
    <name type="scientific">Adineta ricciae</name>
    <name type="common">Rotifer</name>
    <dbReference type="NCBI Taxonomy" id="249248"/>
    <lineage>
        <taxon>Eukaryota</taxon>
        <taxon>Metazoa</taxon>
        <taxon>Spiralia</taxon>
        <taxon>Gnathifera</taxon>
        <taxon>Rotifera</taxon>
        <taxon>Eurotatoria</taxon>
        <taxon>Bdelloidea</taxon>
        <taxon>Adinetida</taxon>
        <taxon>Adinetidae</taxon>
        <taxon>Adineta</taxon>
    </lineage>
</organism>
<dbReference type="Gene3D" id="3.50.4.10">
    <property type="entry name" value="Hepatocyte Growth Factor"/>
    <property type="match status" value="2"/>
</dbReference>
<dbReference type="EMBL" id="CAJNOJ010000098">
    <property type="protein sequence ID" value="CAF1104479.1"/>
    <property type="molecule type" value="Genomic_DNA"/>
</dbReference>
<sequence length="368" mass="41398">MSLLNKILLIALLISSSTVNGYNRRHMKKDYSQEKRLLQLLRALEYDFDERTIHSKRLEPAGDCTADILQGYQWAGKAEMNIPGVESHQICMDNCDMNEKCMGWSYKADARMCWGLNSITGVIAVPGVNSGSCVGQNLKAKCEEKKEGQYLSNTIKTLENIDTVEICMQRCDEENLCFGWLYDGNGKSCYLASSLGEFQPGPGFLTGSCIATQKRIRLADPLKVFRKEILQRHNIKRKDHCVGDLALDDNLNTVSQQFAEKLAAADVTPPDYDATKMQAVYYGKGDIALNGAIVVDNFYNENKFYNYEKPDFSSTRHFPKIIWKSSSKLGVGRAFTVDKKSMFVVITYDSTDTLTDSSYQSNVQKKCS</sequence>
<name>A0A814PD05_ADIRI</name>
<dbReference type="SUPFAM" id="SSF55797">
    <property type="entry name" value="PR-1-like"/>
    <property type="match status" value="1"/>
</dbReference>
<keyword evidence="1" id="KW-0732">Signal</keyword>
<evidence type="ECO:0000256" key="1">
    <source>
        <dbReference type="SAM" id="SignalP"/>
    </source>
</evidence>
<dbReference type="InterPro" id="IPR014044">
    <property type="entry name" value="CAP_dom"/>
</dbReference>
<protein>
    <recommendedName>
        <fullName evidence="2">Apple domain-containing protein</fullName>
    </recommendedName>
</protein>